<dbReference type="STRING" id="71717.A0A4Y7SZE6"/>
<keyword evidence="3" id="KW-1185">Reference proteome</keyword>
<dbReference type="EMBL" id="QPFP01000043">
    <property type="protein sequence ID" value="TEB27091.1"/>
    <property type="molecule type" value="Genomic_DNA"/>
</dbReference>
<feature type="compositionally biased region" description="Pro residues" evidence="1">
    <location>
        <begin position="344"/>
        <end position="356"/>
    </location>
</feature>
<evidence type="ECO:0000256" key="1">
    <source>
        <dbReference type="SAM" id="MobiDB-lite"/>
    </source>
</evidence>
<evidence type="ECO:0000313" key="3">
    <source>
        <dbReference type="Proteomes" id="UP000298030"/>
    </source>
</evidence>
<feature type="compositionally biased region" description="Acidic residues" evidence="1">
    <location>
        <begin position="295"/>
        <end position="312"/>
    </location>
</feature>
<proteinExistence type="predicted"/>
<gene>
    <name evidence="2" type="ORF">FA13DRAFT_976453</name>
</gene>
<reference evidence="2 3" key="1">
    <citation type="journal article" date="2019" name="Nat. Ecol. Evol.">
        <title>Megaphylogeny resolves global patterns of mushroom evolution.</title>
        <authorList>
            <person name="Varga T."/>
            <person name="Krizsan K."/>
            <person name="Foldi C."/>
            <person name="Dima B."/>
            <person name="Sanchez-Garcia M."/>
            <person name="Sanchez-Ramirez S."/>
            <person name="Szollosi G.J."/>
            <person name="Szarkandi J.G."/>
            <person name="Papp V."/>
            <person name="Albert L."/>
            <person name="Andreopoulos W."/>
            <person name="Angelini C."/>
            <person name="Antonin V."/>
            <person name="Barry K.W."/>
            <person name="Bougher N.L."/>
            <person name="Buchanan P."/>
            <person name="Buyck B."/>
            <person name="Bense V."/>
            <person name="Catcheside P."/>
            <person name="Chovatia M."/>
            <person name="Cooper J."/>
            <person name="Damon W."/>
            <person name="Desjardin D."/>
            <person name="Finy P."/>
            <person name="Geml J."/>
            <person name="Haridas S."/>
            <person name="Hughes K."/>
            <person name="Justo A."/>
            <person name="Karasinski D."/>
            <person name="Kautmanova I."/>
            <person name="Kiss B."/>
            <person name="Kocsube S."/>
            <person name="Kotiranta H."/>
            <person name="LaButti K.M."/>
            <person name="Lechner B.E."/>
            <person name="Liimatainen K."/>
            <person name="Lipzen A."/>
            <person name="Lukacs Z."/>
            <person name="Mihaltcheva S."/>
            <person name="Morgado L.N."/>
            <person name="Niskanen T."/>
            <person name="Noordeloos M.E."/>
            <person name="Ohm R.A."/>
            <person name="Ortiz-Santana B."/>
            <person name="Ovrebo C."/>
            <person name="Racz N."/>
            <person name="Riley R."/>
            <person name="Savchenko A."/>
            <person name="Shiryaev A."/>
            <person name="Soop K."/>
            <person name="Spirin V."/>
            <person name="Szebenyi C."/>
            <person name="Tomsovsky M."/>
            <person name="Tulloss R.E."/>
            <person name="Uehling J."/>
            <person name="Grigoriev I.V."/>
            <person name="Vagvolgyi C."/>
            <person name="Papp T."/>
            <person name="Martin F.M."/>
            <person name="Miettinen O."/>
            <person name="Hibbett D.S."/>
            <person name="Nagy L.G."/>
        </authorList>
    </citation>
    <scope>NUCLEOTIDE SEQUENCE [LARGE SCALE GENOMIC DNA]</scope>
    <source>
        <strain evidence="2 3">FP101781</strain>
    </source>
</reference>
<feature type="compositionally biased region" description="Basic and acidic residues" evidence="1">
    <location>
        <begin position="56"/>
        <end position="67"/>
    </location>
</feature>
<accession>A0A4Y7SZE6</accession>
<protein>
    <submittedName>
        <fullName evidence="2">Uncharacterized protein</fullName>
    </submittedName>
</protein>
<organism evidence="2 3">
    <name type="scientific">Coprinellus micaceus</name>
    <name type="common">Glistening ink-cap mushroom</name>
    <name type="synonym">Coprinus micaceus</name>
    <dbReference type="NCBI Taxonomy" id="71717"/>
    <lineage>
        <taxon>Eukaryota</taxon>
        <taxon>Fungi</taxon>
        <taxon>Dikarya</taxon>
        <taxon>Basidiomycota</taxon>
        <taxon>Agaricomycotina</taxon>
        <taxon>Agaricomycetes</taxon>
        <taxon>Agaricomycetidae</taxon>
        <taxon>Agaricales</taxon>
        <taxon>Agaricineae</taxon>
        <taxon>Psathyrellaceae</taxon>
        <taxon>Coprinellus</taxon>
    </lineage>
</organism>
<feature type="compositionally biased region" description="Polar residues" evidence="1">
    <location>
        <begin position="281"/>
        <end position="290"/>
    </location>
</feature>
<dbReference type="Proteomes" id="UP000298030">
    <property type="component" value="Unassembled WGS sequence"/>
</dbReference>
<feature type="compositionally biased region" description="Low complexity" evidence="1">
    <location>
        <begin position="334"/>
        <end position="343"/>
    </location>
</feature>
<sequence length="427" mass="47276">MTAPGNSALSRFHAIISATPQGGFGPPVINPQHFRPSDNGNSTQSGTAPTKKRKRGERDDPERKDNYGIDGRSLRQANLYQERQQLLNALKDQFQRGPDVEFHGCYEQADTGVSHKQRIQTITHEIWRTTGYRFTVKDHPRINNGHKTRFWCSQDDAHKNKAKGARAALGDVPKPRVTSSGDPMAKTRYPCRSRLLISSRDSDRPGIRIITIRLAHHLAHEPYIDSTLPVEVSKTICESFGWFGDSSAEGVDTGFVEGSSSARDGHFPGAAGSVAPPLGISPSQLHQPDSSLFGEMEDDDDDDDMDREEDDDPQHFGPTVPTETLAPQPGPSFGPGSSSAPSYVPHPPPPISPPIQPNIHHRRMRALITNIREFCDGLDYQLQFNDTRMLEVVEKEGSSFLRLVEDCLRKEGRLVSVPSEHNVLNGN</sequence>
<name>A0A4Y7SZE6_COPMI</name>
<feature type="region of interest" description="Disordered" evidence="1">
    <location>
        <begin position="164"/>
        <end position="185"/>
    </location>
</feature>
<feature type="region of interest" description="Disordered" evidence="1">
    <location>
        <begin position="254"/>
        <end position="356"/>
    </location>
</feature>
<feature type="region of interest" description="Disordered" evidence="1">
    <location>
        <begin position="18"/>
        <end position="72"/>
    </location>
</feature>
<dbReference type="AlphaFoldDB" id="A0A4Y7SZE6"/>
<feature type="compositionally biased region" description="Polar residues" evidence="1">
    <location>
        <begin position="38"/>
        <end position="48"/>
    </location>
</feature>
<dbReference type="OrthoDB" id="3205748at2759"/>
<comment type="caution">
    <text evidence="2">The sequence shown here is derived from an EMBL/GenBank/DDBJ whole genome shotgun (WGS) entry which is preliminary data.</text>
</comment>
<evidence type="ECO:0000313" key="2">
    <source>
        <dbReference type="EMBL" id="TEB27091.1"/>
    </source>
</evidence>